<accession>A0A9W5PUT6</accession>
<protein>
    <recommendedName>
        <fullName evidence="3">RNA polymerase subunit sigma-70</fullName>
    </recommendedName>
</protein>
<name>A0A9W5PUT6_BACCE</name>
<comment type="caution">
    <text evidence="1">The sequence shown here is derived from an EMBL/GenBank/DDBJ whole genome shotgun (WGS) entry which is preliminary data.</text>
</comment>
<reference evidence="1 2" key="1">
    <citation type="submission" date="2012-12" db="EMBL/GenBank/DDBJ databases">
        <title>The Genome Sequence of Bacillus cereus VD133.</title>
        <authorList>
            <consortium name="The Broad Institute Genome Sequencing Platform"/>
            <consortium name="The Broad Institute Genome Sequencing Center for Infectious Disease"/>
            <person name="Feldgarden M."/>
            <person name="Van der Auwera G.A."/>
            <person name="Mahillon J."/>
            <person name="Duprez V."/>
            <person name="Timmery S."/>
            <person name="Mattelet C."/>
            <person name="Dierick K."/>
            <person name="Sun M."/>
            <person name="Yu Z."/>
            <person name="Zhu L."/>
            <person name="Hu X."/>
            <person name="Shank E.B."/>
            <person name="Swiecicka I."/>
            <person name="Hansen B.M."/>
            <person name="Andrup L."/>
            <person name="Walker B."/>
            <person name="Young S.K."/>
            <person name="Zeng Q."/>
            <person name="Gargeya S."/>
            <person name="Fitzgerald M."/>
            <person name="Haas B."/>
            <person name="Abouelleil A."/>
            <person name="Alvarado L."/>
            <person name="Arachchi H.M."/>
            <person name="Berlin A.M."/>
            <person name="Chapman S.B."/>
            <person name="Dewar J."/>
            <person name="Goldberg J."/>
            <person name="Griggs A."/>
            <person name="Gujja S."/>
            <person name="Hansen M."/>
            <person name="Howarth C."/>
            <person name="Imamovic A."/>
            <person name="Larimer J."/>
            <person name="McCowan C."/>
            <person name="Murphy C."/>
            <person name="Neiman D."/>
            <person name="Pearson M."/>
            <person name="Priest M."/>
            <person name="Roberts A."/>
            <person name="Saif S."/>
            <person name="Shea T."/>
            <person name="Sisk P."/>
            <person name="Sykes S."/>
            <person name="Wortman J."/>
            <person name="Nusbaum C."/>
            <person name="Birren B."/>
        </authorList>
    </citation>
    <scope>NUCLEOTIDE SEQUENCE [LARGE SCALE GENOMIC DNA]</scope>
    <source>
        <strain evidence="1 2">VD133</strain>
    </source>
</reference>
<sequence length="181" mass="21138">MNLRKNLLKKRGDDIVSEKQSKYKLAFKDFLEGVKYKDIANKYSVSVSTVKSWRSRYWEDMINEKGLKNVSEKVAKLQKNREKTLRNKIRDDLYEQLGTNGIIHAHFMDLVEDYMSFWDIKNKLIADVKDRGVSVLGANGFMKKNDSINELNKTNTQMLKILNELNLKVVVEEDDDDDIDL</sequence>
<dbReference type="Proteomes" id="UP000014018">
    <property type="component" value="Unassembled WGS sequence"/>
</dbReference>
<evidence type="ECO:0008006" key="3">
    <source>
        <dbReference type="Google" id="ProtNLM"/>
    </source>
</evidence>
<dbReference type="AlphaFoldDB" id="A0A9W5PUT6"/>
<dbReference type="Pfam" id="PF13384">
    <property type="entry name" value="HTH_23"/>
    <property type="match status" value="1"/>
</dbReference>
<evidence type="ECO:0000313" key="1">
    <source>
        <dbReference type="EMBL" id="EOO36935.1"/>
    </source>
</evidence>
<dbReference type="EMBL" id="AHFB01000030">
    <property type="protein sequence ID" value="EOO36935.1"/>
    <property type="molecule type" value="Genomic_DNA"/>
</dbReference>
<dbReference type="Pfam" id="PF05119">
    <property type="entry name" value="Terminase_4"/>
    <property type="match status" value="1"/>
</dbReference>
<gene>
    <name evidence="1" type="ORF">IIU_01538</name>
</gene>
<proteinExistence type="predicted"/>
<evidence type="ECO:0000313" key="2">
    <source>
        <dbReference type="Proteomes" id="UP000014018"/>
    </source>
</evidence>
<organism evidence="1 2">
    <name type="scientific">Bacillus cereus VD133</name>
    <dbReference type="NCBI Taxonomy" id="1053233"/>
    <lineage>
        <taxon>Bacteria</taxon>
        <taxon>Bacillati</taxon>
        <taxon>Bacillota</taxon>
        <taxon>Bacilli</taxon>
        <taxon>Bacillales</taxon>
        <taxon>Bacillaceae</taxon>
        <taxon>Bacillus</taxon>
        <taxon>Bacillus cereus group</taxon>
    </lineage>
</organism>
<dbReference type="InterPro" id="IPR006448">
    <property type="entry name" value="Phage_term_ssu_P27"/>
</dbReference>